<dbReference type="SUPFAM" id="SSF48371">
    <property type="entry name" value="ARM repeat"/>
    <property type="match status" value="1"/>
</dbReference>
<gene>
    <name evidence="1" type="ORF">BASA50_000224</name>
</gene>
<evidence type="ECO:0000313" key="2">
    <source>
        <dbReference type="Proteomes" id="UP001648503"/>
    </source>
</evidence>
<dbReference type="Proteomes" id="UP001648503">
    <property type="component" value="Unassembled WGS sequence"/>
</dbReference>
<keyword evidence="2" id="KW-1185">Reference proteome</keyword>
<evidence type="ECO:0008006" key="3">
    <source>
        <dbReference type="Google" id="ProtNLM"/>
    </source>
</evidence>
<comment type="caution">
    <text evidence="1">The sequence shown here is derived from an EMBL/GenBank/DDBJ whole genome shotgun (WGS) entry which is preliminary data.</text>
</comment>
<dbReference type="EMBL" id="JAFCIX010000570">
    <property type="protein sequence ID" value="KAH6586860.1"/>
    <property type="molecule type" value="Genomic_DNA"/>
</dbReference>
<evidence type="ECO:0000313" key="1">
    <source>
        <dbReference type="EMBL" id="KAH6586860.1"/>
    </source>
</evidence>
<reference evidence="1 2" key="1">
    <citation type="submission" date="2021-02" db="EMBL/GenBank/DDBJ databases">
        <title>Variation within the Batrachochytrium salamandrivorans European outbreak.</title>
        <authorList>
            <person name="Kelly M."/>
            <person name="Pasmans F."/>
            <person name="Shea T.P."/>
            <person name="Munoz J.F."/>
            <person name="Carranza S."/>
            <person name="Cuomo C.A."/>
            <person name="Martel A."/>
        </authorList>
    </citation>
    <scope>NUCLEOTIDE SEQUENCE [LARGE SCALE GENOMIC DNA]</scope>
    <source>
        <strain evidence="1 2">AMFP18/2</strain>
    </source>
</reference>
<accession>A0ABQ8EX68</accession>
<dbReference type="InterPro" id="IPR011989">
    <property type="entry name" value="ARM-like"/>
</dbReference>
<name>A0ABQ8EX68_9FUNG</name>
<proteinExistence type="predicted"/>
<sequence length="742" mass="81964">MQEFVDQCVIQLTHNTNGDLVVKLLQALRLAVVGPNISASVAVSVFFGKIRTCSSYNILAELLETIIAVTETKDILKTLLAPQVMEHFATLCTLVTDQHSRIRVLVLRLCEKFCVVPALRGYALQVIMSFLSDNEAIVQQTSLSLLVDIWSHPEIKQLLDINNLLDGVGTMLKCHAYSVRRSAITMLWNIAQGDPEVRQERETGSGGSRAVLFNNVFVQLCDFLNDSYPDLRAMALLLMGTMQQASPVLLWQTLSKQIGGVQKLRGSQNWGSTQNRKTPGDAGDFDISGDDVSLMDSNMCGAFIHGLEDEFSIVRSSAIDAICELACVSRKFADMCIPFLVDMFNDENRHIRLNAITSVAKISVMWKFALKSELTETMTLALFDGDSNIRCATHKLIGMISVDSPATLKTLVDVLQRAIGGFPQDNLSILQAFSHLGQAHPILVEGLMPVLLRLDSRFLPLAIRLENVQHTCNLVLILNGCFSSPHLIALLPMYVKEQYLYLREQYRDIIPRLPGMTGDSLLDMHQTEDMAVFDIRPSLEKHCLRLGHDPLKAVSKSTITARMDRDLRLLSQKNISHSVLYECLSLAILHDGIKVLSDTFSGVPVGILSSIMETTKSQQSLGKYIWSIPVEVRKKSALVSILDSIPLDIRGRVLVVFPCKISISNVSDISVLSVEVNIGGLAVSNLPLVCQSATFIRPMEWVVNIDLSVDVGNANGPLDINIVSKIGHVVSSTTTKCFEFKT</sequence>
<dbReference type="Gene3D" id="1.25.10.10">
    <property type="entry name" value="Leucine-rich Repeat Variant"/>
    <property type="match status" value="2"/>
</dbReference>
<dbReference type="PANTHER" id="PTHR20938">
    <property type="entry name" value="INTEGRATOR COMPLEX SUBUNIT 4"/>
    <property type="match status" value="1"/>
</dbReference>
<organism evidence="1 2">
    <name type="scientific">Batrachochytrium salamandrivorans</name>
    <dbReference type="NCBI Taxonomy" id="1357716"/>
    <lineage>
        <taxon>Eukaryota</taxon>
        <taxon>Fungi</taxon>
        <taxon>Fungi incertae sedis</taxon>
        <taxon>Chytridiomycota</taxon>
        <taxon>Chytridiomycota incertae sedis</taxon>
        <taxon>Chytridiomycetes</taxon>
        <taxon>Rhizophydiales</taxon>
        <taxon>Rhizophydiales incertae sedis</taxon>
        <taxon>Batrachochytrium</taxon>
    </lineage>
</organism>
<dbReference type="InterPro" id="IPR016024">
    <property type="entry name" value="ARM-type_fold"/>
</dbReference>
<dbReference type="PANTHER" id="PTHR20938:SF0">
    <property type="entry name" value="INTEGRATOR COMPLEX SUBUNIT 4"/>
    <property type="match status" value="1"/>
</dbReference>
<protein>
    <recommendedName>
        <fullName evidence="3">Clathrin/coatomer adaptor adaptin-like N-terminal domain-containing protein</fullName>
    </recommendedName>
</protein>